<dbReference type="SMART" id="SM00304">
    <property type="entry name" value="HAMP"/>
    <property type="match status" value="1"/>
</dbReference>
<dbReference type="SUPFAM" id="SSF58104">
    <property type="entry name" value="Methyl-accepting chemotaxis protein (MCP) signaling domain"/>
    <property type="match status" value="1"/>
</dbReference>
<dbReference type="Pfam" id="PF00015">
    <property type="entry name" value="MCPsignal"/>
    <property type="match status" value="1"/>
</dbReference>
<dbReference type="EMBL" id="BDQX01000289">
    <property type="protein sequence ID" value="GBG10052.1"/>
    <property type="molecule type" value="Genomic_DNA"/>
</dbReference>
<dbReference type="Gene3D" id="6.10.340.10">
    <property type="match status" value="1"/>
</dbReference>
<dbReference type="CDD" id="cd06225">
    <property type="entry name" value="HAMP"/>
    <property type="match status" value="1"/>
</dbReference>
<gene>
    <name evidence="10" type="ORF">PAT3040_04762</name>
</gene>
<evidence type="ECO:0000256" key="7">
    <source>
        <dbReference type="SAM" id="Phobius"/>
    </source>
</evidence>
<dbReference type="InterPro" id="IPR003660">
    <property type="entry name" value="HAMP_dom"/>
</dbReference>
<evidence type="ECO:0000259" key="8">
    <source>
        <dbReference type="PROSITE" id="PS50111"/>
    </source>
</evidence>
<keyword evidence="7" id="KW-0812">Transmembrane</keyword>
<reference evidence="10 11" key="1">
    <citation type="submission" date="2017-08" db="EMBL/GenBank/DDBJ databases">
        <title>Substantial Increase in Enzyme Production by Combined Drug-Resistance Mutations in Paenibacillus agaridevorans.</title>
        <authorList>
            <person name="Tanaka Y."/>
            <person name="Funane K."/>
            <person name="Hosaka T."/>
            <person name="Shiwa Y."/>
            <person name="Fujita N."/>
            <person name="Miyazaki T."/>
            <person name="Yoshikawa H."/>
            <person name="Murakami K."/>
            <person name="Kasahara K."/>
            <person name="Inaoka T."/>
            <person name="Hiraga Y."/>
            <person name="Ochi K."/>
        </authorList>
    </citation>
    <scope>NUCLEOTIDE SEQUENCE [LARGE SCALE GENOMIC DNA]</scope>
    <source>
        <strain evidence="10 11">T-3040</strain>
    </source>
</reference>
<keyword evidence="11" id="KW-1185">Reference proteome</keyword>
<accession>A0A2R5ETQ1</accession>
<keyword evidence="7" id="KW-1133">Transmembrane helix</keyword>
<dbReference type="PRINTS" id="PR00260">
    <property type="entry name" value="CHEMTRNSDUCR"/>
</dbReference>
<dbReference type="SMART" id="SM00283">
    <property type="entry name" value="MA"/>
    <property type="match status" value="1"/>
</dbReference>
<comment type="subcellular location">
    <subcellularLocation>
        <location evidence="1">Cell membrane</location>
    </subcellularLocation>
</comment>
<evidence type="ECO:0000256" key="4">
    <source>
        <dbReference type="ARBA" id="ARBA00023224"/>
    </source>
</evidence>
<dbReference type="GO" id="GO:0006935">
    <property type="term" value="P:chemotaxis"/>
    <property type="evidence" value="ECO:0007669"/>
    <property type="project" value="InterPro"/>
</dbReference>
<dbReference type="Proteomes" id="UP000245202">
    <property type="component" value="Unassembled WGS sequence"/>
</dbReference>
<keyword evidence="3 7" id="KW-0472">Membrane</keyword>
<organism evidence="10 11">
    <name type="scientific">Paenibacillus agaridevorans</name>
    <dbReference type="NCBI Taxonomy" id="171404"/>
    <lineage>
        <taxon>Bacteria</taxon>
        <taxon>Bacillati</taxon>
        <taxon>Bacillota</taxon>
        <taxon>Bacilli</taxon>
        <taxon>Bacillales</taxon>
        <taxon>Paenibacillaceae</taxon>
        <taxon>Paenibacillus</taxon>
    </lineage>
</organism>
<dbReference type="AlphaFoldDB" id="A0A2R5ETQ1"/>
<evidence type="ECO:0000313" key="11">
    <source>
        <dbReference type="Proteomes" id="UP000245202"/>
    </source>
</evidence>
<evidence type="ECO:0000256" key="6">
    <source>
        <dbReference type="PROSITE-ProRule" id="PRU00284"/>
    </source>
</evidence>
<dbReference type="InterPro" id="IPR004089">
    <property type="entry name" value="MCPsignal_dom"/>
</dbReference>
<feature type="transmembrane region" description="Helical" evidence="7">
    <location>
        <begin position="198"/>
        <end position="219"/>
    </location>
</feature>
<keyword evidence="2" id="KW-1003">Cell membrane</keyword>
<feature type="domain" description="Methyl-accepting transducer" evidence="8">
    <location>
        <begin position="288"/>
        <end position="545"/>
    </location>
</feature>
<dbReference type="GO" id="GO:0007165">
    <property type="term" value="P:signal transduction"/>
    <property type="evidence" value="ECO:0007669"/>
    <property type="project" value="UniProtKB-KW"/>
</dbReference>
<evidence type="ECO:0000256" key="3">
    <source>
        <dbReference type="ARBA" id="ARBA00023136"/>
    </source>
</evidence>
<dbReference type="GO" id="GO:0005886">
    <property type="term" value="C:plasma membrane"/>
    <property type="evidence" value="ECO:0007669"/>
    <property type="project" value="UniProtKB-SubCell"/>
</dbReference>
<dbReference type="PANTHER" id="PTHR32089">
    <property type="entry name" value="METHYL-ACCEPTING CHEMOTAXIS PROTEIN MCPB"/>
    <property type="match status" value="1"/>
</dbReference>
<sequence>MRKSLFNFNWYREHLSVKIAISILSLLIVTCAAFAVSGYLSQRNLSEKLLEQFDMRLQTDIKIVYNALTAIPGSDVELASADDPLYSVIKETLEKLQAEHHLENVYILSNSQGVERILILSGVPDDYGTPYPFTEEMREAIAENQTKISPIYEDEYGTHKSIFMPLTDNTGGAYGILGIDLSASVVPETAASSNLTTVIISVIVLVVGSAIAVLISRIITNPLRRLMTAAERVAAGDMQSQFSIDSKDEIGKLGVAFGVMINSLKMLIQQVIASSTLIADTSKHLRQSVDESTQSAQQVAASTDRMSQGITDIVHSVTGSQTGIHSIDADIKNVSAGMRDIQGIATEVHSQSEQGQELVDRTLRQMEEIKHAMLQSQHAADALETRSSEIGEIIGIITEISTQTNLLALNASIEAARVGELGRGFAVVADEVKKLATQSAQAAQSVNELISSTQANSHLVKQSIEEGTKAVELGHTWINGTHENFKHIYSGVSQFTAHTNEMSGSLEKVENAFTDITGAMQQIGGITQEQAAGTQEVAASAEQQSASMQEISAAIQQLTALSVDLNESVKPFKL</sequence>
<keyword evidence="4 6" id="KW-0807">Transducer</keyword>
<dbReference type="PROSITE" id="PS50111">
    <property type="entry name" value="CHEMOTAXIS_TRANSDUC_2"/>
    <property type="match status" value="1"/>
</dbReference>
<dbReference type="InterPro" id="IPR004090">
    <property type="entry name" value="Chemotax_Me-accpt_rcpt"/>
</dbReference>
<dbReference type="Gene3D" id="1.10.287.950">
    <property type="entry name" value="Methyl-accepting chemotaxis protein"/>
    <property type="match status" value="1"/>
</dbReference>
<protein>
    <submittedName>
        <fullName evidence="10">Methyl-accepting chemotaxis protein</fullName>
    </submittedName>
</protein>
<comment type="similarity">
    <text evidence="5">Belongs to the methyl-accepting chemotaxis (MCP) protein family.</text>
</comment>
<dbReference type="RefSeq" id="WP_108994636.1">
    <property type="nucleotide sequence ID" value="NZ_BDQX01000289.1"/>
</dbReference>
<evidence type="ECO:0000256" key="5">
    <source>
        <dbReference type="ARBA" id="ARBA00029447"/>
    </source>
</evidence>
<comment type="caution">
    <text evidence="10">The sequence shown here is derived from an EMBL/GenBank/DDBJ whole genome shotgun (WGS) entry which is preliminary data.</text>
</comment>
<evidence type="ECO:0000313" key="10">
    <source>
        <dbReference type="EMBL" id="GBG10052.1"/>
    </source>
</evidence>
<dbReference type="PANTHER" id="PTHR32089:SF112">
    <property type="entry name" value="LYSOZYME-LIKE PROTEIN-RELATED"/>
    <property type="match status" value="1"/>
</dbReference>
<evidence type="ECO:0000256" key="1">
    <source>
        <dbReference type="ARBA" id="ARBA00004236"/>
    </source>
</evidence>
<evidence type="ECO:0000256" key="2">
    <source>
        <dbReference type="ARBA" id="ARBA00022475"/>
    </source>
</evidence>
<dbReference type="PROSITE" id="PS50885">
    <property type="entry name" value="HAMP"/>
    <property type="match status" value="1"/>
</dbReference>
<evidence type="ECO:0000259" key="9">
    <source>
        <dbReference type="PROSITE" id="PS50885"/>
    </source>
</evidence>
<dbReference type="GO" id="GO:0004888">
    <property type="term" value="F:transmembrane signaling receptor activity"/>
    <property type="evidence" value="ECO:0007669"/>
    <property type="project" value="InterPro"/>
</dbReference>
<proteinExistence type="inferred from homology"/>
<dbReference type="Pfam" id="PF00672">
    <property type="entry name" value="HAMP"/>
    <property type="match status" value="1"/>
</dbReference>
<feature type="domain" description="HAMP" evidence="9">
    <location>
        <begin position="217"/>
        <end position="269"/>
    </location>
</feature>
<name>A0A2R5ETQ1_9BACL</name>